<comment type="caution">
    <text evidence="2">The sequence shown here is derived from an EMBL/GenBank/DDBJ whole genome shotgun (WGS) entry which is preliminary data.</text>
</comment>
<feature type="non-terminal residue" evidence="2">
    <location>
        <position position="284"/>
    </location>
</feature>
<feature type="compositionally biased region" description="Pro residues" evidence="1">
    <location>
        <begin position="1"/>
        <end position="14"/>
    </location>
</feature>
<reference evidence="2 3" key="1">
    <citation type="journal article" date="2014" name="Mol. Plant">
        <title>Chromosome Scale Genome Assembly and Transcriptome Profiling of Nannochloropsis gaditana in Nitrogen Depletion.</title>
        <authorList>
            <person name="Corteggiani Carpinelli E."/>
            <person name="Telatin A."/>
            <person name="Vitulo N."/>
            <person name="Forcato C."/>
            <person name="D'Angelo M."/>
            <person name="Schiavon R."/>
            <person name="Vezzi A."/>
            <person name="Giacometti G.M."/>
            <person name="Morosinotto T."/>
            <person name="Valle G."/>
        </authorList>
    </citation>
    <scope>NUCLEOTIDE SEQUENCE [LARGE SCALE GENOMIC DNA]</scope>
    <source>
        <strain evidence="2 3">B-31</strain>
    </source>
</reference>
<dbReference type="AlphaFoldDB" id="W7SYX4"/>
<feature type="compositionally biased region" description="Basic and acidic residues" evidence="1">
    <location>
        <begin position="237"/>
        <end position="251"/>
    </location>
</feature>
<organism evidence="2 3">
    <name type="scientific">Nannochloropsis gaditana</name>
    <dbReference type="NCBI Taxonomy" id="72520"/>
    <lineage>
        <taxon>Eukaryota</taxon>
        <taxon>Sar</taxon>
        <taxon>Stramenopiles</taxon>
        <taxon>Ochrophyta</taxon>
        <taxon>Eustigmatophyceae</taxon>
        <taxon>Eustigmatales</taxon>
        <taxon>Monodopsidaceae</taxon>
        <taxon>Nannochloropsis</taxon>
    </lineage>
</organism>
<evidence type="ECO:0000256" key="1">
    <source>
        <dbReference type="SAM" id="MobiDB-lite"/>
    </source>
</evidence>
<accession>W7SYX4</accession>
<gene>
    <name evidence="2" type="ORF">Naga_102015g1</name>
</gene>
<evidence type="ECO:0000313" key="2">
    <source>
        <dbReference type="EMBL" id="EWM20055.1"/>
    </source>
</evidence>
<evidence type="ECO:0000313" key="3">
    <source>
        <dbReference type="Proteomes" id="UP000019335"/>
    </source>
</evidence>
<name>W7SYX4_9STRA</name>
<feature type="region of interest" description="Disordered" evidence="1">
    <location>
        <begin position="230"/>
        <end position="251"/>
    </location>
</feature>
<feature type="compositionally biased region" description="Basic residues" evidence="1">
    <location>
        <begin position="24"/>
        <end position="33"/>
    </location>
</feature>
<proteinExistence type="predicted"/>
<sequence length="284" mass="29346">MAPALPLPLSPLPEPTQALPGRHSPQRPKRLHPRPPLPLPPFLPPPLRDRHLAPRPPPRRAGRRALLGPGPLCRRALGGTSRTFVPGGPEPSLPLLPHPHPAHWEHCPRPGPAPGHGALPRGTCRGGSATASCLRFSRLLGGLSPPLPSSPPSSLPNRKLPTLPYPALGGLPLPSLHVLPPPELLAPCSSPSCPGIGRGREGGRRGYRKGEVGARGVGVAGLISCGRAGELAGGGDGGREGGREGGRGRPEGLVRVFRGNFEAAPRAPGGLLAAVRLPRLGLPV</sequence>
<protein>
    <submittedName>
        <fullName evidence="2">Uncharacterized protein</fullName>
    </submittedName>
</protein>
<dbReference type="EMBL" id="AZIL01003409">
    <property type="protein sequence ID" value="EWM20055.1"/>
    <property type="molecule type" value="Genomic_DNA"/>
</dbReference>
<feature type="compositionally biased region" description="Pro residues" evidence="1">
    <location>
        <begin position="34"/>
        <end position="46"/>
    </location>
</feature>
<keyword evidence="3" id="KW-1185">Reference proteome</keyword>
<dbReference type="Proteomes" id="UP000019335">
    <property type="component" value="Unassembled WGS sequence"/>
</dbReference>
<feature type="region of interest" description="Disordered" evidence="1">
    <location>
        <begin position="1"/>
        <end position="71"/>
    </location>
</feature>